<feature type="compositionally biased region" description="Polar residues" evidence="1">
    <location>
        <begin position="452"/>
        <end position="463"/>
    </location>
</feature>
<name>A0A9D4U941_ADICA</name>
<accession>A0A9D4U941</accession>
<evidence type="ECO:0000313" key="3">
    <source>
        <dbReference type="Proteomes" id="UP000886520"/>
    </source>
</evidence>
<keyword evidence="3" id="KW-1185">Reference proteome</keyword>
<feature type="region of interest" description="Disordered" evidence="1">
    <location>
        <begin position="443"/>
        <end position="474"/>
    </location>
</feature>
<feature type="region of interest" description="Disordered" evidence="1">
    <location>
        <begin position="657"/>
        <end position="686"/>
    </location>
</feature>
<evidence type="ECO:0000313" key="2">
    <source>
        <dbReference type="EMBL" id="KAI5062626.1"/>
    </source>
</evidence>
<feature type="region of interest" description="Disordered" evidence="1">
    <location>
        <begin position="754"/>
        <end position="773"/>
    </location>
</feature>
<gene>
    <name evidence="2" type="ORF">GOP47_0023165</name>
</gene>
<feature type="region of interest" description="Disordered" evidence="1">
    <location>
        <begin position="271"/>
        <end position="304"/>
    </location>
</feature>
<dbReference type="Proteomes" id="UP000886520">
    <property type="component" value="Chromosome 22"/>
</dbReference>
<dbReference type="AlphaFoldDB" id="A0A9D4U941"/>
<protein>
    <submittedName>
        <fullName evidence="2">Uncharacterized protein</fullName>
    </submittedName>
</protein>
<dbReference type="PANTHER" id="PTHR35486">
    <property type="entry name" value="EXPRESSED PROTEIN"/>
    <property type="match status" value="1"/>
</dbReference>
<dbReference type="OrthoDB" id="1928360at2759"/>
<dbReference type="EMBL" id="JABFUD020000022">
    <property type="protein sequence ID" value="KAI5062626.1"/>
    <property type="molecule type" value="Genomic_DNA"/>
</dbReference>
<comment type="caution">
    <text evidence="2">The sequence shown here is derived from an EMBL/GenBank/DDBJ whole genome shotgun (WGS) entry which is preliminary data.</text>
</comment>
<evidence type="ECO:0000256" key="1">
    <source>
        <dbReference type="SAM" id="MobiDB-lite"/>
    </source>
</evidence>
<dbReference type="PANTHER" id="PTHR35486:SF1">
    <property type="entry name" value="OS02G0689500 PROTEIN"/>
    <property type="match status" value="1"/>
</dbReference>
<organism evidence="2 3">
    <name type="scientific">Adiantum capillus-veneris</name>
    <name type="common">Maidenhair fern</name>
    <dbReference type="NCBI Taxonomy" id="13818"/>
    <lineage>
        <taxon>Eukaryota</taxon>
        <taxon>Viridiplantae</taxon>
        <taxon>Streptophyta</taxon>
        <taxon>Embryophyta</taxon>
        <taxon>Tracheophyta</taxon>
        <taxon>Polypodiopsida</taxon>
        <taxon>Polypodiidae</taxon>
        <taxon>Polypodiales</taxon>
        <taxon>Pteridineae</taxon>
        <taxon>Pteridaceae</taxon>
        <taxon>Vittarioideae</taxon>
        <taxon>Adiantum</taxon>
    </lineage>
</organism>
<sequence length="773" mass="86083">MGRCRRHPLHAMVGICAYCLNDRLLALIEEEEDEELMANGLYDMSPNSHLAYVQSPSTHYIPRNCGVHAGSQCSPCDYSHTDFRQMSVSSMSKHRHHSLTSSPQFHGSKASAYIAKSSQRIARPACDIAHAFISEEISRKRRSSLWSILRGLKDGNARVSTKKQSYFGSHVGDQLHAWRGGSLDGRPKRRQYTGARLANLGQDSRWEAANDGFTYRGKSVFSSTGRDAHDSFCKGEYASSLLSSPHFMASPSRMHGKHHFPSPVSKFTATSPLRMDSYGDEEKASPKTSLAQTGHDLPKLNEGYSHDDEASRLSWISSFFAGRNRRSKSISGGDAMMFSQPSLVYSVAASPNSASRGRRKSLSLVNDEMKESTSAGVFIGSRVPSHINKNTKVGSKSPDIHSCSYKHDNHLVMDNGPHSSKQLRSSRSGSFHDTFGDHINGQERTLGDGGSINASAAYPSTSPHAVKPEAKSPRAKIASFLNKRKNGTMSIDCGRDVRVSPVPMLKVRRGSLSQQEFLDFKDDYESNEGRHGHRCKHLNGNSERYEDALSIKQGASVVEKMPVNVDKDALKSPRLMSLQAMKQLLRSPKLAPVKTSKNPGLEVDEEYGGQLHTISTRSSWGKVFSKTLSPMLGRRQKKKQGIKRQDFVYDGYVNTQKYGHSNRHHKNDPPAPEGVKSHHPHLQQGYYHHEPPFAAEKYRLHEHRHRGGRGTNKRDELLVRETHILPGPDEKGPPQQYSFLSKDYSAFSFYFSPRRSPGSIDSATVASKRSPVW</sequence>
<proteinExistence type="predicted"/>
<reference evidence="2" key="1">
    <citation type="submission" date="2021-01" db="EMBL/GenBank/DDBJ databases">
        <title>Adiantum capillus-veneris genome.</title>
        <authorList>
            <person name="Fang Y."/>
            <person name="Liao Q."/>
        </authorList>
    </citation>
    <scope>NUCLEOTIDE SEQUENCE</scope>
    <source>
        <strain evidence="2">H3</strain>
        <tissue evidence="2">Leaf</tissue>
    </source>
</reference>